<evidence type="ECO:0000256" key="3">
    <source>
        <dbReference type="ARBA" id="ARBA00011060"/>
    </source>
</evidence>
<dbReference type="PANTHER" id="PTHR31740">
    <property type="entry name" value="CENTROMERE PROTEIN L"/>
    <property type="match status" value="1"/>
</dbReference>
<evidence type="ECO:0000256" key="2">
    <source>
        <dbReference type="ARBA" id="ARBA00004584"/>
    </source>
</evidence>
<evidence type="ECO:0000256" key="6">
    <source>
        <dbReference type="ARBA" id="ARBA00023242"/>
    </source>
</evidence>
<keyword evidence="9" id="KW-1185">Reference proteome</keyword>
<evidence type="ECO:0000256" key="5">
    <source>
        <dbReference type="ARBA" id="ARBA00022454"/>
    </source>
</evidence>
<keyword evidence="6" id="KW-0539">Nucleus</keyword>
<dbReference type="EMBL" id="JAACNH010000007">
    <property type="protein sequence ID" value="KAG8436858.1"/>
    <property type="molecule type" value="Genomic_DNA"/>
</dbReference>
<evidence type="ECO:0000313" key="9">
    <source>
        <dbReference type="Proteomes" id="UP000812440"/>
    </source>
</evidence>
<accession>A0A8T2J0P7</accession>
<dbReference type="GO" id="GO:0000775">
    <property type="term" value="C:chromosome, centromeric region"/>
    <property type="evidence" value="ECO:0007669"/>
    <property type="project" value="UniProtKB-SubCell"/>
</dbReference>
<evidence type="ECO:0000313" key="8">
    <source>
        <dbReference type="EMBL" id="KAG8436858.1"/>
    </source>
</evidence>
<protein>
    <recommendedName>
        <fullName evidence="4">Centromere protein L</fullName>
    </recommendedName>
</protein>
<dbReference type="PANTHER" id="PTHR31740:SF2">
    <property type="entry name" value="CENTROMERE PROTEIN L"/>
    <property type="match status" value="1"/>
</dbReference>
<evidence type="ECO:0000256" key="4">
    <source>
        <dbReference type="ARBA" id="ARBA00016380"/>
    </source>
</evidence>
<sequence length="347" mass="38912">MQSPAGGVSTPKDVLHTRKSIQFQNTGFPHVGLASARRHTPFNHAPSKRRIPQTNPLTETIDPVKISLLMSKQWTLYSVTPLHKFSHANLREYARLLSAHICAEKQKGLAFEVGTELNVKAVFSHLPGLKGRDQNPGAFLVQVSAKPLFSVSGSQDRIVWSGWFCCTFGDKDTLDLLTTDALVCFPLFLVNGAETLTAIVGTWFQKAFDCSFSRLPISARDLAWMTAMWTDYEAHEHVTATELIFSVPVEPHMDITYAIHPDDIKALWDNIHKGQDEVLADEVELLFQCLYSHFFRHFKIHLSATKLVKVSNSVASVHCDGKVKFLSKEYLLQVLGFLTELAINNIH</sequence>
<dbReference type="GO" id="GO:0005634">
    <property type="term" value="C:nucleus"/>
    <property type="evidence" value="ECO:0007669"/>
    <property type="project" value="UniProtKB-SubCell"/>
</dbReference>
<comment type="subcellular location">
    <subcellularLocation>
        <location evidence="2">Chromosome</location>
        <location evidence="2">Centromere</location>
    </subcellularLocation>
    <subcellularLocation>
        <location evidence="1">Nucleus</location>
    </subcellularLocation>
</comment>
<evidence type="ECO:0000256" key="1">
    <source>
        <dbReference type="ARBA" id="ARBA00004123"/>
    </source>
</evidence>
<keyword evidence="7" id="KW-0137">Centromere</keyword>
<proteinExistence type="inferred from homology"/>
<reference evidence="8" key="1">
    <citation type="thesis" date="2020" institute="ProQuest LLC" country="789 East Eisenhower Parkway, Ann Arbor, MI, USA">
        <title>Comparative Genomics and Chromosome Evolution.</title>
        <authorList>
            <person name="Mudd A.B."/>
        </authorList>
    </citation>
    <scope>NUCLEOTIDE SEQUENCE</scope>
    <source>
        <strain evidence="8">Female2</strain>
        <tissue evidence="8">Blood</tissue>
    </source>
</reference>
<comment type="similarity">
    <text evidence="3">Belongs to the CENP-L/IML3 family.</text>
</comment>
<organism evidence="8 9">
    <name type="scientific">Hymenochirus boettgeri</name>
    <name type="common">Congo dwarf clawed frog</name>
    <dbReference type="NCBI Taxonomy" id="247094"/>
    <lineage>
        <taxon>Eukaryota</taxon>
        <taxon>Metazoa</taxon>
        <taxon>Chordata</taxon>
        <taxon>Craniata</taxon>
        <taxon>Vertebrata</taxon>
        <taxon>Euteleostomi</taxon>
        <taxon>Amphibia</taxon>
        <taxon>Batrachia</taxon>
        <taxon>Anura</taxon>
        <taxon>Pipoidea</taxon>
        <taxon>Pipidae</taxon>
        <taxon>Pipinae</taxon>
        <taxon>Hymenochirus</taxon>
    </lineage>
</organism>
<dbReference type="Pfam" id="PF13092">
    <property type="entry name" value="CENP-L"/>
    <property type="match status" value="1"/>
</dbReference>
<name>A0A8T2J0P7_9PIPI</name>
<gene>
    <name evidence="8" type="ORF">GDO86_007807</name>
</gene>
<dbReference type="OrthoDB" id="8864979at2759"/>
<keyword evidence="5" id="KW-0158">Chromosome</keyword>
<dbReference type="InterPro" id="IPR025204">
    <property type="entry name" value="CENP-L"/>
</dbReference>
<dbReference type="AlphaFoldDB" id="A0A8T2J0P7"/>
<evidence type="ECO:0000256" key="7">
    <source>
        <dbReference type="ARBA" id="ARBA00023328"/>
    </source>
</evidence>
<dbReference type="Proteomes" id="UP000812440">
    <property type="component" value="Chromosome 4"/>
</dbReference>
<comment type="caution">
    <text evidence="8">The sequence shown here is derived from an EMBL/GenBank/DDBJ whole genome shotgun (WGS) entry which is preliminary data.</text>
</comment>